<dbReference type="EMBL" id="FQZR01000005">
    <property type="protein sequence ID" value="SHJ39968.1"/>
    <property type="molecule type" value="Genomic_DNA"/>
</dbReference>
<organism evidence="2 3">
    <name type="scientific">Halodesulfovibrio aestuarii</name>
    <dbReference type="NCBI Taxonomy" id="126333"/>
    <lineage>
        <taxon>Bacteria</taxon>
        <taxon>Pseudomonadati</taxon>
        <taxon>Thermodesulfobacteriota</taxon>
        <taxon>Desulfovibrionia</taxon>
        <taxon>Desulfovibrionales</taxon>
        <taxon>Desulfovibrionaceae</taxon>
        <taxon>Halodesulfovibrio</taxon>
    </lineage>
</organism>
<comment type="caution">
    <text evidence="2">The sequence shown here is derived from an EMBL/GenBank/DDBJ whole genome shotgun (WGS) entry which is preliminary data.</text>
</comment>
<feature type="transmembrane region" description="Helical" evidence="1">
    <location>
        <begin position="39"/>
        <end position="62"/>
    </location>
</feature>
<protein>
    <submittedName>
        <fullName evidence="2">Uncharacterized protein</fullName>
    </submittedName>
</protein>
<sequence length="73" mass="8334">MLKRILVGWFGFILAYRGGYIALYGHYTWNPRSLADTKLMGIPICVVGLCMILYAVAPNLALKLKDKIFKRQE</sequence>
<accession>A0A8G2CAU5</accession>
<name>A0A8G2CAU5_9BACT</name>
<reference evidence="2 3" key="1">
    <citation type="submission" date="2016-11" db="EMBL/GenBank/DDBJ databases">
        <authorList>
            <person name="Varghese N."/>
            <person name="Submissions S."/>
        </authorList>
    </citation>
    <scope>NUCLEOTIDE SEQUENCE [LARGE SCALE GENOMIC DNA]</scope>
    <source>
        <strain evidence="2 3">DSM 17919</strain>
    </source>
</reference>
<gene>
    <name evidence="2" type="ORF">SAMN05660830_02361</name>
</gene>
<evidence type="ECO:0000313" key="2">
    <source>
        <dbReference type="EMBL" id="SHJ39968.1"/>
    </source>
</evidence>
<dbReference type="Proteomes" id="UP000184001">
    <property type="component" value="Unassembled WGS sequence"/>
</dbReference>
<feature type="transmembrane region" description="Helical" evidence="1">
    <location>
        <begin position="7"/>
        <end position="27"/>
    </location>
</feature>
<dbReference type="AlphaFoldDB" id="A0A8G2CAU5"/>
<proteinExistence type="predicted"/>
<evidence type="ECO:0000256" key="1">
    <source>
        <dbReference type="SAM" id="Phobius"/>
    </source>
</evidence>
<keyword evidence="1" id="KW-1133">Transmembrane helix</keyword>
<keyword evidence="1" id="KW-0812">Transmembrane</keyword>
<keyword evidence="1" id="KW-0472">Membrane</keyword>
<evidence type="ECO:0000313" key="3">
    <source>
        <dbReference type="Proteomes" id="UP000184001"/>
    </source>
</evidence>